<sequence length="54" mass="6259">MRISGDKAAFRAPNSWDIKTPFAKDCFIQGIADFIFGNGRSIYVWSLLLNRFRF</sequence>
<keyword evidence="2" id="KW-1185">Reference proteome</keyword>
<comment type="caution">
    <text evidence="1">The sequence shown here is derived from an EMBL/GenBank/DDBJ whole genome shotgun (WGS) entry which is preliminary data.</text>
</comment>
<evidence type="ECO:0000313" key="2">
    <source>
        <dbReference type="Proteomes" id="UP000829196"/>
    </source>
</evidence>
<dbReference type="EMBL" id="JAGYWB010000010">
    <property type="protein sequence ID" value="KAI0506971.1"/>
    <property type="molecule type" value="Genomic_DNA"/>
</dbReference>
<name>A0A8T3B7S5_DENNO</name>
<protein>
    <submittedName>
        <fullName evidence="1">Uncharacterized protein</fullName>
    </submittedName>
</protein>
<reference evidence="1" key="1">
    <citation type="journal article" date="2022" name="Front. Genet.">
        <title>Chromosome-Scale Assembly of the Dendrobium nobile Genome Provides Insights Into the Molecular Mechanism of the Biosynthesis of the Medicinal Active Ingredient of Dendrobium.</title>
        <authorList>
            <person name="Xu Q."/>
            <person name="Niu S.-C."/>
            <person name="Li K.-L."/>
            <person name="Zheng P.-J."/>
            <person name="Zhang X.-J."/>
            <person name="Jia Y."/>
            <person name="Liu Y."/>
            <person name="Niu Y.-X."/>
            <person name="Yu L.-H."/>
            <person name="Chen D.-F."/>
            <person name="Zhang G.-Q."/>
        </authorList>
    </citation>
    <scope>NUCLEOTIDE SEQUENCE</scope>
    <source>
        <tissue evidence="1">Leaf</tissue>
    </source>
</reference>
<dbReference type="AlphaFoldDB" id="A0A8T3B7S5"/>
<evidence type="ECO:0000313" key="1">
    <source>
        <dbReference type="EMBL" id="KAI0506971.1"/>
    </source>
</evidence>
<accession>A0A8T3B7S5</accession>
<dbReference type="Proteomes" id="UP000829196">
    <property type="component" value="Unassembled WGS sequence"/>
</dbReference>
<organism evidence="1 2">
    <name type="scientific">Dendrobium nobile</name>
    <name type="common">Orchid</name>
    <dbReference type="NCBI Taxonomy" id="94219"/>
    <lineage>
        <taxon>Eukaryota</taxon>
        <taxon>Viridiplantae</taxon>
        <taxon>Streptophyta</taxon>
        <taxon>Embryophyta</taxon>
        <taxon>Tracheophyta</taxon>
        <taxon>Spermatophyta</taxon>
        <taxon>Magnoliopsida</taxon>
        <taxon>Liliopsida</taxon>
        <taxon>Asparagales</taxon>
        <taxon>Orchidaceae</taxon>
        <taxon>Epidendroideae</taxon>
        <taxon>Malaxideae</taxon>
        <taxon>Dendrobiinae</taxon>
        <taxon>Dendrobium</taxon>
    </lineage>
</organism>
<gene>
    <name evidence="1" type="ORF">KFK09_013089</name>
</gene>
<proteinExistence type="predicted"/>